<evidence type="ECO:0000256" key="5">
    <source>
        <dbReference type="ARBA" id="ARBA00022777"/>
    </source>
</evidence>
<dbReference type="InterPro" id="IPR036890">
    <property type="entry name" value="HATPase_C_sf"/>
</dbReference>
<keyword evidence="4" id="KW-0808">Transferase</keyword>
<dbReference type="InterPro" id="IPR036097">
    <property type="entry name" value="HisK_dim/P_sf"/>
</dbReference>
<dbReference type="FunFam" id="3.30.565.10:FF:000010">
    <property type="entry name" value="Sensor histidine kinase RcsC"/>
    <property type="match status" value="1"/>
</dbReference>
<dbReference type="Gene3D" id="3.30.450.20">
    <property type="entry name" value="PAS domain"/>
    <property type="match status" value="3"/>
</dbReference>
<dbReference type="SUPFAM" id="SSF55874">
    <property type="entry name" value="ATPase domain of HSP90 chaperone/DNA topoisomerase II/histidine kinase"/>
    <property type="match status" value="1"/>
</dbReference>
<keyword evidence="3" id="KW-0597">Phosphoprotein</keyword>
<dbReference type="Pfam" id="PF00512">
    <property type="entry name" value="HisKA"/>
    <property type="match status" value="1"/>
</dbReference>
<dbReference type="PROSITE" id="PS50113">
    <property type="entry name" value="PAC"/>
    <property type="match status" value="3"/>
</dbReference>
<feature type="domain" description="PAS" evidence="7">
    <location>
        <begin position="1"/>
        <end position="70"/>
    </location>
</feature>
<dbReference type="SMART" id="SM00091">
    <property type="entry name" value="PAS"/>
    <property type="match status" value="3"/>
</dbReference>
<dbReference type="InterPro" id="IPR000700">
    <property type="entry name" value="PAS-assoc_C"/>
</dbReference>
<comment type="caution">
    <text evidence="9">The sequence shown here is derived from an EMBL/GenBank/DDBJ whole genome shotgun (WGS) entry which is preliminary data.</text>
</comment>
<evidence type="ECO:0000259" key="6">
    <source>
        <dbReference type="PROSITE" id="PS50109"/>
    </source>
</evidence>
<name>A0A7X6DWB4_9BACT</name>
<dbReference type="CDD" id="cd00130">
    <property type="entry name" value="PAS"/>
    <property type="match status" value="2"/>
</dbReference>
<protein>
    <recommendedName>
        <fullName evidence="2">histidine kinase</fullName>
        <ecNumber evidence="2">2.7.13.3</ecNumber>
    </recommendedName>
</protein>
<gene>
    <name evidence="9" type="ORF">MNODULE_23925</name>
</gene>
<organism evidence="9 10">
    <name type="scientific">Candidatus Manganitrophus noduliformans</name>
    <dbReference type="NCBI Taxonomy" id="2606439"/>
    <lineage>
        <taxon>Bacteria</taxon>
        <taxon>Pseudomonadati</taxon>
        <taxon>Nitrospirota</taxon>
        <taxon>Nitrospiria</taxon>
        <taxon>Candidatus Troglogloeales</taxon>
        <taxon>Candidatus Manganitrophaceae</taxon>
        <taxon>Candidatus Manganitrophus</taxon>
    </lineage>
</organism>
<dbReference type="EMBL" id="VTOW01000013">
    <property type="protein sequence ID" value="NKE73803.1"/>
    <property type="molecule type" value="Genomic_DNA"/>
</dbReference>
<dbReference type="Pfam" id="PF13426">
    <property type="entry name" value="PAS_9"/>
    <property type="match status" value="2"/>
</dbReference>
<feature type="domain" description="Histidine kinase" evidence="6">
    <location>
        <begin position="402"/>
        <end position="622"/>
    </location>
</feature>
<feature type="domain" description="PAS" evidence="7">
    <location>
        <begin position="127"/>
        <end position="163"/>
    </location>
</feature>
<dbReference type="EC" id="2.7.13.3" evidence="2"/>
<feature type="domain" description="PAC" evidence="8">
    <location>
        <begin position="74"/>
        <end position="126"/>
    </location>
</feature>
<evidence type="ECO:0000256" key="3">
    <source>
        <dbReference type="ARBA" id="ARBA00022553"/>
    </source>
</evidence>
<dbReference type="Gene3D" id="3.30.565.10">
    <property type="entry name" value="Histidine kinase-like ATPase, C-terminal domain"/>
    <property type="match status" value="1"/>
</dbReference>
<dbReference type="InterPro" id="IPR003594">
    <property type="entry name" value="HATPase_dom"/>
</dbReference>
<dbReference type="SUPFAM" id="SSF47384">
    <property type="entry name" value="Homodimeric domain of signal transducing histidine kinase"/>
    <property type="match status" value="1"/>
</dbReference>
<dbReference type="InterPro" id="IPR000014">
    <property type="entry name" value="PAS"/>
</dbReference>
<dbReference type="PROSITE" id="PS50112">
    <property type="entry name" value="PAS"/>
    <property type="match status" value="3"/>
</dbReference>
<dbReference type="PRINTS" id="PR00344">
    <property type="entry name" value="BCTRLSENSOR"/>
</dbReference>
<dbReference type="GO" id="GO:0000155">
    <property type="term" value="F:phosphorelay sensor kinase activity"/>
    <property type="evidence" value="ECO:0007669"/>
    <property type="project" value="InterPro"/>
</dbReference>
<dbReference type="RefSeq" id="WP_168063767.1">
    <property type="nucleotide sequence ID" value="NZ_VTOW01000013.1"/>
</dbReference>
<dbReference type="Gene3D" id="1.10.287.130">
    <property type="match status" value="1"/>
</dbReference>
<dbReference type="NCBIfam" id="TIGR00229">
    <property type="entry name" value="sensory_box"/>
    <property type="match status" value="3"/>
</dbReference>
<evidence type="ECO:0000256" key="4">
    <source>
        <dbReference type="ARBA" id="ARBA00022679"/>
    </source>
</evidence>
<evidence type="ECO:0000313" key="9">
    <source>
        <dbReference type="EMBL" id="NKE73803.1"/>
    </source>
</evidence>
<feature type="domain" description="PAC" evidence="8">
    <location>
        <begin position="204"/>
        <end position="257"/>
    </location>
</feature>
<keyword evidence="10" id="KW-1185">Reference proteome</keyword>
<evidence type="ECO:0000313" key="10">
    <source>
        <dbReference type="Proteomes" id="UP000534783"/>
    </source>
</evidence>
<dbReference type="CDD" id="cd16922">
    <property type="entry name" value="HATPase_EvgS-ArcB-TorS-like"/>
    <property type="match status" value="1"/>
</dbReference>
<sequence>METLREIVRQLPIRVAVLDLDLRFILANDPFCRAVGYTADELRQRKITEMIYPEETQVNLEWARKLIRGEISSYRIEHRCLTKNRETFCIELTASLLRNSEGVPSHLFMILEDITQKRKSEKAIYESEALLKIVMDTLPVGVWITDREGKIISGNPAGQKVWGGARYVGVEEYGEYKGWWPDTGKRIEAEEWALARAVTKGESSIGEIVDIECFDGTRKTILNSAVPIRDSNQNIIGAVVVNEDITDLRHMQAALRESEERFKKVFEEGPVGIAIVGLDYRFIDANSIFCQIVGYTKEELAHFTFADITYSEDIENDVELARKMFAADIPNYQIEKRYVTKEGKIIWINLNASVIRDRAGNPLYGLAIIEDITDRKRSEEALKQKTREAEEANRMKSQFVSIVSHELRTPLNAVIGYNALMRESRFWKNAVKRNEMLDRISYNSQALLDLINVILDLNRMEAGRMKIHPEEVFLSKIVEEAVNHLSIMAGDKGLRILFVDDRSLPPILSDRTKLRQIFINLIANAIKFTDEGSIVVRLVHQPDIKEVCIEVEDTGIGMTEEQLSHIFEPFYQAEPSNTRARGGTGLGLSIVKRLVDLLGGKIEVVSQPEKGSIFTIRLPYLLSTSMVSGDLSDA</sequence>
<dbReference type="SUPFAM" id="SSF55785">
    <property type="entry name" value="PYP-like sensor domain (PAS domain)"/>
    <property type="match status" value="3"/>
</dbReference>
<evidence type="ECO:0000259" key="8">
    <source>
        <dbReference type="PROSITE" id="PS50113"/>
    </source>
</evidence>
<dbReference type="GO" id="GO:0005886">
    <property type="term" value="C:plasma membrane"/>
    <property type="evidence" value="ECO:0007669"/>
    <property type="project" value="TreeGrafter"/>
</dbReference>
<dbReference type="InterPro" id="IPR004358">
    <property type="entry name" value="Sig_transdc_His_kin-like_C"/>
</dbReference>
<dbReference type="SMART" id="SM00387">
    <property type="entry name" value="HATPase_c"/>
    <property type="match status" value="1"/>
</dbReference>
<evidence type="ECO:0000256" key="1">
    <source>
        <dbReference type="ARBA" id="ARBA00000085"/>
    </source>
</evidence>
<dbReference type="AlphaFoldDB" id="A0A7X6DWB4"/>
<dbReference type="SMART" id="SM00086">
    <property type="entry name" value="PAC"/>
    <property type="match status" value="3"/>
</dbReference>
<dbReference type="CDD" id="cd00082">
    <property type="entry name" value="HisKA"/>
    <property type="match status" value="1"/>
</dbReference>
<reference evidence="9 10" key="1">
    <citation type="journal article" date="2020" name="Nature">
        <title>Bacterial chemolithoautotrophy via manganese oxidation.</title>
        <authorList>
            <person name="Yu H."/>
            <person name="Leadbetter J.R."/>
        </authorList>
    </citation>
    <scope>NUCLEOTIDE SEQUENCE [LARGE SCALE GENOMIC DNA]</scope>
    <source>
        <strain evidence="9 10">Mn-1</strain>
    </source>
</reference>
<dbReference type="SMART" id="SM00388">
    <property type="entry name" value="HisKA"/>
    <property type="match status" value="1"/>
</dbReference>
<dbReference type="Pfam" id="PF02518">
    <property type="entry name" value="HATPase_c"/>
    <property type="match status" value="1"/>
</dbReference>
<dbReference type="InterPro" id="IPR003661">
    <property type="entry name" value="HisK_dim/P_dom"/>
</dbReference>
<keyword evidence="5 9" id="KW-0418">Kinase</keyword>
<dbReference type="CDD" id="cd18773">
    <property type="entry name" value="PDC1_HK_sensor"/>
    <property type="match status" value="1"/>
</dbReference>
<dbReference type="Proteomes" id="UP000534783">
    <property type="component" value="Unassembled WGS sequence"/>
</dbReference>
<dbReference type="InterPro" id="IPR035965">
    <property type="entry name" value="PAS-like_dom_sf"/>
</dbReference>
<dbReference type="PANTHER" id="PTHR43047">
    <property type="entry name" value="TWO-COMPONENT HISTIDINE PROTEIN KINASE"/>
    <property type="match status" value="1"/>
</dbReference>
<dbReference type="Pfam" id="PF08448">
    <property type="entry name" value="PAS_4"/>
    <property type="match status" value="1"/>
</dbReference>
<dbReference type="InterPro" id="IPR013656">
    <property type="entry name" value="PAS_4"/>
</dbReference>
<proteinExistence type="predicted"/>
<dbReference type="InterPro" id="IPR005467">
    <property type="entry name" value="His_kinase_dom"/>
</dbReference>
<dbReference type="InterPro" id="IPR001610">
    <property type="entry name" value="PAC"/>
</dbReference>
<accession>A0A7X6DWB4</accession>
<evidence type="ECO:0000259" key="7">
    <source>
        <dbReference type="PROSITE" id="PS50112"/>
    </source>
</evidence>
<feature type="domain" description="PAS" evidence="7">
    <location>
        <begin position="258"/>
        <end position="328"/>
    </location>
</feature>
<comment type="catalytic activity">
    <reaction evidence="1">
        <text>ATP + protein L-histidine = ADP + protein N-phospho-L-histidine.</text>
        <dbReference type="EC" id="2.7.13.3"/>
    </reaction>
</comment>
<dbReference type="PANTHER" id="PTHR43047:SF72">
    <property type="entry name" value="OSMOSENSING HISTIDINE PROTEIN KINASE SLN1"/>
    <property type="match status" value="1"/>
</dbReference>
<dbReference type="GO" id="GO:0009927">
    <property type="term" value="F:histidine phosphotransfer kinase activity"/>
    <property type="evidence" value="ECO:0007669"/>
    <property type="project" value="TreeGrafter"/>
</dbReference>
<feature type="domain" description="PAC" evidence="8">
    <location>
        <begin position="332"/>
        <end position="384"/>
    </location>
</feature>
<dbReference type="PROSITE" id="PS50109">
    <property type="entry name" value="HIS_KIN"/>
    <property type="match status" value="1"/>
</dbReference>
<evidence type="ECO:0000256" key="2">
    <source>
        <dbReference type="ARBA" id="ARBA00012438"/>
    </source>
</evidence>